<evidence type="ECO:0000313" key="5">
    <source>
        <dbReference type="Proteomes" id="UP001470288"/>
    </source>
</evidence>
<dbReference type="SUPFAM" id="SSF160920">
    <property type="entry name" value="PSTPO5379-like"/>
    <property type="match status" value="1"/>
</dbReference>
<dbReference type="Gene3D" id="3.30.2040.10">
    <property type="entry name" value="PSTPO5379-like domain"/>
    <property type="match status" value="1"/>
</dbReference>
<evidence type="ECO:0000256" key="3">
    <source>
        <dbReference type="HAMAP-Rule" id="MF_01830"/>
    </source>
</evidence>
<dbReference type="HAMAP" id="MF_01830">
    <property type="entry name" value="Hydro_lyase"/>
    <property type="match status" value="1"/>
</dbReference>
<dbReference type="PANTHER" id="PTHR32022">
    <property type="entry name" value="D-GLUTAMATE CYCLASE, MITOCHONDRIAL"/>
    <property type="match status" value="1"/>
</dbReference>
<evidence type="ECO:0000256" key="2">
    <source>
        <dbReference type="ARBA" id="ARBA00023239"/>
    </source>
</evidence>
<sequence length="261" mass="28505">MDYSSMSPAEVRALIREGKITGPTAGMCAGYAQANLVILPKDLAYDFLLFTQRNPKSCPLLEVSDVGGKGLSYLGKNVDIYKDIPKYRIYENGELTGEYTDVSRFYREDLVSFLIGCSFSFESELLEAGIPVRHIEEGCNVPMYLTNIPCESAGAFSGNMVVSMRPIPHHLIPAAVTVTAAMPRVHGAPVQIGYPEAIGIKDINKPDFGDMVTIREGEVPVFWPCGVTPQAAVMKSRPSFAITHAPGHMFITDVKNVSLKL</sequence>
<dbReference type="Proteomes" id="UP001470288">
    <property type="component" value="Unassembled WGS sequence"/>
</dbReference>
<dbReference type="EMBL" id="JBBMFC010000039">
    <property type="protein sequence ID" value="MEQ2580033.1"/>
    <property type="molecule type" value="Genomic_DNA"/>
</dbReference>
<comment type="caution">
    <text evidence="4">The sequence shown here is derived from an EMBL/GenBank/DDBJ whole genome shotgun (WGS) entry which is preliminary data.</text>
</comment>
<protein>
    <recommendedName>
        <fullName evidence="3">Putative hydro-lyase WMO62_14565</fullName>
        <ecNumber evidence="3">4.2.1.-</ecNumber>
    </recommendedName>
</protein>
<dbReference type="InterPro" id="IPR016938">
    <property type="entry name" value="UPF0317"/>
</dbReference>
<organism evidence="4 5">
    <name type="scientific">Hominiventricola aquisgranensis</name>
    <dbReference type="NCBI Taxonomy" id="3133164"/>
    <lineage>
        <taxon>Bacteria</taxon>
        <taxon>Bacillati</taxon>
        <taxon>Bacillota</taxon>
        <taxon>Clostridia</taxon>
        <taxon>Lachnospirales</taxon>
        <taxon>Lachnospiraceae</taxon>
        <taxon>Hominiventricola</taxon>
    </lineage>
</organism>
<dbReference type="Gene3D" id="3.40.1640.10">
    <property type="entry name" value="PSTPO5379-like"/>
    <property type="match status" value="1"/>
</dbReference>
<reference evidence="4 5" key="1">
    <citation type="submission" date="2024-03" db="EMBL/GenBank/DDBJ databases">
        <title>Human intestinal bacterial collection.</title>
        <authorList>
            <person name="Pauvert C."/>
            <person name="Hitch T.C.A."/>
            <person name="Clavel T."/>
        </authorList>
    </citation>
    <scope>NUCLEOTIDE SEQUENCE [LARGE SCALE GENOMIC DNA]</scope>
    <source>
        <strain evidence="4 5">CLA-AA-H78B</strain>
    </source>
</reference>
<evidence type="ECO:0000256" key="1">
    <source>
        <dbReference type="ARBA" id="ARBA00007896"/>
    </source>
</evidence>
<dbReference type="RefSeq" id="WP_349145125.1">
    <property type="nucleotide sequence ID" value="NZ_JBBMFC010000039.1"/>
</dbReference>
<dbReference type="PANTHER" id="PTHR32022:SF10">
    <property type="entry name" value="D-GLUTAMATE CYCLASE, MITOCHONDRIAL"/>
    <property type="match status" value="1"/>
</dbReference>
<gene>
    <name evidence="4" type="ORF">WMO62_14565</name>
</gene>
<name>A0ABV1I531_9FIRM</name>
<proteinExistence type="inferred from homology"/>
<accession>A0ABV1I531</accession>
<dbReference type="InterPro" id="IPR009906">
    <property type="entry name" value="D-Glu_cyclase"/>
</dbReference>
<dbReference type="PIRSF" id="PIRSF029755">
    <property type="entry name" value="UCP029755"/>
    <property type="match status" value="1"/>
</dbReference>
<dbReference type="EC" id="4.2.1.-" evidence="3"/>
<comment type="similarity">
    <text evidence="1 3">Belongs to the D-glutamate cyclase family.</text>
</comment>
<dbReference type="InterPro" id="IPR038021">
    <property type="entry name" value="Putative_hydro-lyase"/>
</dbReference>
<evidence type="ECO:0000313" key="4">
    <source>
        <dbReference type="EMBL" id="MEQ2580033.1"/>
    </source>
</evidence>
<keyword evidence="5" id="KW-1185">Reference proteome</keyword>
<keyword evidence="2 3" id="KW-0456">Lyase</keyword>
<dbReference type="Pfam" id="PF07286">
    <property type="entry name" value="D-Glu_cyclase"/>
    <property type="match status" value="1"/>
</dbReference>
<dbReference type="NCBIfam" id="NF003969">
    <property type="entry name" value="PRK05463.1"/>
    <property type="match status" value="1"/>
</dbReference>